<dbReference type="EMBL" id="DS268463">
    <property type="protein sequence ID" value="EFP06531.1"/>
    <property type="molecule type" value="Genomic_DNA"/>
</dbReference>
<organism evidence="3">
    <name type="scientific">Caenorhabditis remanei</name>
    <name type="common">Caenorhabditis vulgaris</name>
    <dbReference type="NCBI Taxonomy" id="31234"/>
    <lineage>
        <taxon>Eukaryota</taxon>
        <taxon>Metazoa</taxon>
        <taxon>Ecdysozoa</taxon>
        <taxon>Nematoda</taxon>
        <taxon>Chromadorea</taxon>
        <taxon>Rhabditida</taxon>
        <taxon>Rhabditina</taxon>
        <taxon>Rhabditomorpha</taxon>
        <taxon>Rhabditoidea</taxon>
        <taxon>Rhabditidae</taxon>
        <taxon>Peloderinae</taxon>
        <taxon>Caenorhabditis</taxon>
    </lineage>
</organism>
<gene>
    <name evidence="2" type="ORF">CRE_08381</name>
</gene>
<protein>
    <submittedName>
        <fullName evidence="2">Uncharacterized protein</fullName>
    </submittedName>
</protein>
<dbReference type="HOGENOM" id="CLU_2778303_0_0_1"/>
<name>E3MPF5_CAERE</name>
<proteinExistence type="predicted"/>
<dbReference type="AlphaFoldDB" id="E3MPF5"/>
<dbReference type="InParanoid" id="E3MPF5"/>
<feature type="transmembrane region" description="Helical" evidence="1">
    <location>
        <begin position="45"/>
        <end position="66"/>
    </location>
</feature>
<sequence>MEQTTEQATPRLTHCQRLIRYENENNRLQRGSIVNPSVESCEKRLQSGALFILTVARIFVLILIIVTKL</sequence>
<keyword evidence="3" id="KW-1185">Reference proteome</keyword>
<accession>E3MPF5</accession>
<keyword evidence="1" id="KW-1133">Transmembrane helix</keyword>
<evidence type="ECO:0000256" key="1">
    <source>
        <dbReference type="SAM" id="Phobius"/>
    </source>
</evidence>
<evidence type="ECO:0000313" key="2">
    <source>
        <dbReference type="EMBL" id="EFP06531.1"/>
    </source>
</evidence>
<reference evidence="2" key="1">
    <citation type="submission" date="2007-07" db="EMBL/GenBank/DDBJ databases">
        <title>PCAP assembly of the Caenorhabditis remanei genome.</title>
        <authorList>
            <consortium name="The Caenorhabditis remanei Sequencing Consortium"/>
            <person name="Wilson R.K."/>
        </authorList>
    </citation>
    <scope>NUCLEOTIDE SEQUENCE [LARGE SCALE GENOMIC DNA]</scope>
    <source>
        <strain evidence="2">PB4641</strain>
    </source>
</reference>
<keyword evidence="1" id="KW-0812">Transmembrane</keyword>
<dbReference type="Proteomes" id="UP000008281">
    <property type="component" value="Unassembled WGS sequence"/>
</dbReference>
<keyword evidence="1" id="KW-0472">Membrane</keyword>
<evidence type="ECO:0000313" key="3">
    <source>
        <dbReference type="Proteomes" id="UP000008281"/>
    </source>
</evidence>